<keyword evidence="3" id="KW-0560">Oxidoreductase</keyword>
<dbReference type="InterPro" id="IPR017941">
    <property type="entry name" value="Rieske_2Fe-2S"/>
</dbReference>
<keyword evidence="5" id="KW-0411">Iron-sulfur</keyword>
<evidence type="ECO:0000256" key="4">
    <source>
        <dbReference type="ARBA" id="ARBA00023004"/>
    </source>
</evidence>
<proteinExistence type="predicted"/>
<dbReference type="PANTHER" id="PTHR21266">
    <property type="entry name" value="IRON-SULFUR DOMAIN CONTAINING PROTEIN"/>
    <property type="match status" value="1"/>
</dbReference>
<dbReference type="PROSITE" id="PS51296">
    <property type="entry name" value="RIESKE"/>
    <property type="match status" value="1"/>
</dbReference>
<dbReference type="Gene3D" id="2.102.10.10">
    <property type="entry name" value="Rieske [2Fe-2S] iron-sulphur domain"/>
    <property type="match status" value="1"/>
</dbReference>
<name>A0ABN1CWZ3_9BURK</name>
<dbReference type="Pfam" id="PF19112">
    <property type="entry name" value="VanA_C"/>
    <property type="match status" value="1"/>
</dbReference>
<keyword evidence="8" id="KW-1185">Reference proteome</keyword>
<evidence type="ECO:0000256" key="2">
    <source>
        <dbReference type="ARBA" id="ARBA00022723"/>
    </source>
</evidence>
<protein>
    <submittedName>
        <fullName evidence="7">Aromatic ring-hydroxylating dioxygenase subunit alpha</fullName>
    </submittedName>
</protein>
<dbReference type="EMBL" id="BAAAEN010000030">
    <property type="protein sequence ID" value="GAA0528324.1"/>
    <property type="molecule type" value="Genomic_DNA"/>
</dbReference>
<dbReference type="SUPFAM" id="SSF50022">
    <property type="entry name" value="ISP domain"/>
    <property type="match status" value="1"/>
</dbReference>
<feature type="domain" description="Rieske" evidence="6">
    <location>
        <begin position="14"/>
        <end position="115"/>
    </location>
</feature>
<sequence length="358" mass="39570">MSAPSTSPLIRNAWYAAATSAEVGRTLLGRHLLGTPVVLYRTEAGEPVALLDACAHRQFPLSRSALVGNDIRCGYHGFTFDSSGACVHIPSSPRIPRDARVQRFPLIERHDMLWIWPGDPALADSALVPACPWLDGSAKVSYYAHLRAHYQLLIENLLDFSHVPYVHHDQQGHPELARVIPRAREHGDTVVSTRIMRESSTPPLWSDVMGLPLGAPMDHDQRFEFRAPSAVCIRQAVWASQAPEQRYPFSTTHFMTPDGCGATHYWSWVSLEWEGVDPATLERMDRGAREVADQDVVALEAQQALHDRLRDGAVAHGVVSVPFDAGSLLTRQVLARMAERERAAARTGEALSRVSSPS</sequence>
<dbReference type="InterPro" id="IPR050584">
    <property type="entry name" value="Cholesterol_7-desaturase"/>
</dbReference>
<keyword evidence="2" id="KW-0479">Metal-binding</keyword>
<evidence type="ECO:0000256" key="1">
    <source>
        <dbReference type="ARBA" id="ARBA00022714"/>
    </source>
</evidence>
<evidence type="ECO:0000256" key="5">
    <source>
        <dbReference type="ARBA" id="ARBA00023014"/>
    </source>
</evidence>
<dbReference type="Pfam" id="PF00355">
    <property type="entry name" value="Rieske"/>
    <property type="match status" value="1"/>
</dbReference>
<dbReference type="Proteomes" id="UP001501706">
    <property type="component" value="Unassembled WGS sequence"/>
</dbReference>
<dbReference type="Gene3D" id="3.90.380.10">
    <property type="entry name" value="Naphthalene 1,2-dioxygenase Alpha Subunit, Chain A, domain 1"/>
    <property type="match status" value="1"/>
</dbReference>
<evidence type="ECO:0000256" key="3">
    <source>
        <dbReference type="ARBA" id="ARBA00023002"/>
    </source>
</evidence>
<keyword evidence="4" id="KW-0408">Iron</keyword>
<evidence type="ECO:0000313" key="7">
    <source>
        <dbReference type="EMBL" id="GAA0528324.1"/>
    </source>
</evidence>
<dbReference type="InterPro" id="IPR036922">
    <property type="entry name" value="Rieske_2Fe-2S_sf"/>
</dbReference>
<comment type="caution">
    <text evidence="7">The sequence shown here is derived from an EMBL/GenBank/DDBJ whole genome shotgun (WGS) entry which is preliminary data.</text>
</comment>
<gene>
    <name evidence="7" type="ORF">GCM10009097_52380</name>
</gene>
<dbReference type="SUPFAM" id="SSF55961">
    <property type="entry name" value="Bet v1-like"/>
    <property type="match status" value="1"/>
</dbReference>
<keyword evidence="7" id="KW-0223">Dioxygenase</keyword>
<evidence type="ECO:0000259" key="6">
    <source>
        <dbReference type="PROSITE" id="PS51296"/>
    </source>
</evidence>
<keyword evidence="1" id="KW-0001">2Fe-2S</keyword>
<dbReference type="RefSeq" id="WP_343928487.1">
    <property type="nucleotide sequence ID" value="NZ_BAAAEN010000030.1"/>
</dbReference>
<reference evidence="7 8" key="1">
    <citation type="journal article" date="2019" name="Int. J. Syst. Evol. Microbiol.">
        <title>The Global Catalogue of Microorganisms (GCM) 10K type strain sequencing project: providing services to taxonomists for standard genome sequencing and annotation.</title>
        <authorList>
            <consortium name="The Broad Institute Genomics Platform"/>
            <consortium name="The Broad Institute Genome Sequencing Center for Infectious Disease"/>
            <person name="Wu L."/>
            <person name="Ma J."/>
        </authorList>
    </citation>
    <scope>NUCLEOTIDE SEQUENCE [LARGE SCALE GENOMIC DNA]</scope>
    <source>
        <strain evidence="7 8">JCM 14330</strain>
    </source>
</reference>
<organism evidence="7 8">
    <name type="scientific">Pigmentiphaga daeguensis</name>
    <dbReference type="NCBI Taxonomy" id="414049"/>
    <lineage>
        <taxon>Bacteria</taxon>
        <taxon>Pseudomonadati</taxon>
        <taxon>Pseudomonadota</taxon>
        <taxon>Betaproteobacteria</taxon>
        <taxon>Burkholderiales</taxon>
        <taxon>Alcaligenaceae</taxon>
        <taxon>Pigmentiphaga</taxon>
    </lineage>
</organism>
<dbReference type="GO" id="GO:0051213">
    <property type="term" value="F:dioxygenase activity"/>
    <property type="evidence" value="ECO:0007669"/>
    <property type="project" value="UniProtKB-KW"/>
</dbReference>
<dbReference type="InterPro" id="IPR044043">
    <property type="entry name" value="VanA_C_cat"/>
</dbReference>
<dbReference type="PANTHER" id="PTHR21266:SF60">
    <property type="entry name" value="3-KETOSTEROID-9-ALPHA-MONOOXYGENASE, OXYGENASE COMPONENT"/>
    <property type="match status" value="1"/>
</dbReference>
<evidence type="ECO:0000313" key="8">
    <source>
        <dbReference type="Proteomes" id="UP001501706"/>
    </source>
</evidence>
<accession>A0ABN1CWZ3</accession>